<dbReference type="Pfam" id="PF00892">
    <property type="entry name" value="EamA"/>
    <property type="match status" value="2"/>
</dbReference>
<feature type="domain" description="EamA" evidence="7">
    <location>
        <begin position="146"/>
        <end position="273"/>
    </location>
</feature>
<dbReference type="InterPro" id="IPR050638">
    <property type="entry name" value="AA-Vitamin_Transporters"/>
</dbReference>
<dbReference type="Proteomes" id="UP000280405">
    <property type="component" value="Unassembled WGS sequence"/>
</dbReference>
<comment type="subcellular location">
    <subcellularLocation>
        <location evidence="1">Membrane</location>
        <topology evidence="1">Multi-pass membrane protein</topology>
    </subcellularLocation>
</comment>
<feature type="transmembrane region" description="Helical" evidence="5">
    <location>
        <begin position="198"/>
        <end position="222"/>
    </location>
</feature>
<evidence type="ECO:0000256" key="4">
    <source>
        <dbReference type="ARBA" id="ARBA00023136"/>
    </source>
</evidence>
<evidence type="ECO:0000313" key="9">
    <source>
        <dbReference type="Proteomes" id="UP000280405"/>
    </source>
</evidence>
<feature type="transmembrane region" description="Helical" evidence="5">
    <location>
        <begin position="256"/>
        <end position="277"/>
    </location>
</feature>
<keyword evidence="3 5" id="KW-1133">Transmembrane helix</keyword>
<feature type="transmembrane region" description="Helical" evidence="5">
    <location>
        <begin position="229"/>
        <end position="250"/>
    </location>
</feature>
<feature type="transmembrane region" description="Helical" evidence="5">
    <location>
        <begin position="64"/>
        <end position="84"/>
    </location>
</feature>
<accession>A0A3A8ESR5</accession>
<keyword evidence="9" id="KW-1185">Reference proteome</keyword>
<evidence type="ECO:0000256" key="2">
    <source>
        <dbReference type="ARBA" id="ARBA00022692"/>
    </source>
</evidence>
<proteinExistence type="predicted"/>
<dbReference type="GO" id="GO:0016020">
    <property type="term" value="C:membrane"/>
    <property type="evidence" value="ECO:0007669"/>
    <property type="project" value="UniProtKB-SubCell"/>
</dbReference>
<feature type="transmembrane region" description="Helical" evidence="5">
    <location>
        <begin position="120"/>
        <end position="137"/>
    </location>
</feature>
<evidence type="ECO:0000256" key="6">
    <source>
        <dbReference type="SAM" id="SignalP"/>
    </source>
</evidence>
<dbReference type="RefSeq" id="WP_120384453.1">
    <property type="nucleotide sequence ID" value="NZ_RAXT01000024.1"/>
</dbReference>
<dbReference type="InterPro" id="IPR037185">
    <property type="entry name" value="EmrE-like"/>
</dbReference>
<sequence length="279" mass="29851">MLFKITLAMIAFAANSVLCRFALAQNQIDPMSFSTLRVLSGVLVLSSLFVIAKRNSNIPIPLNWELKNGFYLAVYIVGFSLAYVKIDAGVGALLLFGTVQFTMVMYGLCHGEKINFKRALGLVLALVGIGVLLLPGANAPSVVYSMLMVISGIAWAAYSLSGKNSPHPLSSTFSNFVLAAPFVVMAGFLFAQDIHINLQGFMLAVVSGGLASSAAYVLWYSILKHIDRIMASTVQLSVPCLAIIGGSLFIGESISLRILLSSTMVLYGILLVIFAVAKK</sequence>
<evidence type="ECO:0000259" key="7">
    <source>
        <dbReference type="Pfam" id="PF00892"/>
    </source>
</evidence>
<evidence type="ECO:0000313" key="8">
    <source>
        <dbReference type="EMBL" id="RKG37268.1"/>
    </source>
</evidence>
<keyword evidence="4 5" id="KW-0472">Membrane</keyword>
<reference evidence="8 9" key="1">
    <citation type="submission" date="2018-09" db="EMBL/GenBank/DDBJ databases">
        <title>The draft genome of Acinetobacter spp. strains.</title>
        <authorList>
            <person name="Qin J."/>
            <person name="Feng Y."/>
            <person name="Zong Z."/>
        </authorList>
    </citation>
    <scope>NUCLEOTIDE SEQUENCE [LARGE SCALE GENOMIC DNA]</scope>
    <source>
        <strain evidence="8 9">WCHAc060115</strain>
    </source>
</reference>
<feature type="transmembrane region" description="Helical" evidence="5">
    <location>
        <begin position="143"/>
        <end position="161"/>
    </location>
</feature>
<keyword evidence="6" id="KW-0732">Signal</keyword>
<feature type="chain" id="PRO_5017458031" evidence="6">
    <location>
        <begin position="25"/>
        <end position="279"/>
    </location>
</feature>
<comment type="caution">
    <text evidence="8">The sequence shown here is derived from an EMBL/GenBank/DDBJ whole genome shotgun (WGS) entry which is preliminary data.</text>
</comment>
<dbReference type="EMBL" id="RAXT01000024">
    <property type="protein sequence ID" value="RKG37268.1"/>
    <property type="molecule type" value="Genomic_DNA"/>
</dbReference>
<dbReference type="PANTHER" id="PTHR32322:SF9">
    <property type="entry name" value="AMINO-ACID METABOLITE EFFLUX PUMP-RELATED"/>
    <property type="match status" value="1"/>
</dbReference>
<dbReference type="AlphaFoldDB" id="A0A3A8ESR5"/>
<gene>
    <name evidence="8" type="ORF">D7V20_11640</name>
</gene>
<dbReference type="OrthoDB" id="321830at2"/>
<evidence type="ECO:0000256" key="3">
    <source>
        <dbReference type="ARBA" id="ARBA00022989"/>
    </source>
</evidence>
<feature type="domain" description="EamA" evidence="7">
    <location>
        <begin position="5"/>
        <end position="133"/>
    </location>
</feature>
<feature type="transmembrane region" description="Helical" evidence="5">
    <location>
        <begin position="173"/>
        <end position="192"/>
    </location>
</feature>
<dbReference type="InterPro" id="IPR000620">
    <property type="entry name" value="EamA_dom"/>
</dbReference>
<evidence type="ECO:0000256" key="5">
    <source>
        <dbReference type="SAM" id="Phobius"/>
    </source>
</evidence>
<feature type="transmembrane region" description="Helical" evidence="5">
    <location>
        <begin position="34"/>
        <end position="52"/>
    </location>
</feature>
<protein>
    <submittedName>
        <fullName evidence="8">DMT family transporter</fullName>
    </submittedName>
</protein>
<organism evidence="8 9">
    <name type="scientific">Acinetobacter rongchengensis</name>
    <dbReference type="NCBI Taxonomy" id="2419601"/>
    <lineage>
        <taxon>Bacteria</taxon>
        <taxon>Pseudomonadati</taxon>
        <taxon>Pseudomonadota</taxon>
        <taxon>Gammaproteobacteria</taxon>
        <taxon>Moraxellales</taxon>
        <taxon>Moraxellaceae</taxon>
        <taxon>Acinetobacter</taxon>
    </lineage>
</organism>
<name>A0A3A8ESR5_9GAMM</name>
<feature type="signal peptide" evidence="6">
    <location>
        <begin position="1"/>
        <end position="24"/>
    </location>
</feature>
<keyword evidence="2 5" id="KW-0812">Transmembrane</keyword>
<dbReference type="SUPFAM" id="SSF103481">
    <property type="entry name" value="Multidrug resistance efflux transporter EmrE"/>
    <property type="match status" value="2"/>
</dbReference>
<evidence type="ECO:0000256" key="1">
    <source>
        <dbReference type="ARBA" id="ARBA00004141"/>
    </source>
</evidence>
<dbReference type="PANTHER" id="PTHR32322">
    <property type="entry name" value="INNER MEMBRANE TRANSPORTER"/>
    <property type="match status" value="1"/>
</dbReference>